<evidence type="ECO:0000313" key="2">
    <source>
        <dbReference type="Proteomes" id="UP000020773"/>
    </source>
</evidence>
<accession>A0A015XDK5</accession>
<name>A0A015XDK5_BACFG</name>
<proteinExistence type="predicted"/>
<evidence type="ECO:0000313" key="1">
    <source>
        <dbReference type="EMBL" id="EXY90740.1"/>
    </source>
</evidence>
<dbReference type="EMBL" id="JGDB01000128">
    <property type="protein sequence ID" value="EXY90740.1"/>
    <property type="molecule type" value="Genomic_DNA"/>
</dbReference>
<dbReference type="PATRIC" id="fig|1339316.3.peg.2448"/>
<reference evidence="1 2" key="1">
    <citation type="submission" date="2014-02" db="EMBL/GenBank/DDBJ databases">
        <authorList>
            <person name="Sears C."/>
            <person name="Carroll K."/>
            <person name="Sack B.R."/>
            <person name="Qadri F."/>
            <person name="Myers L.L."/>
            <person name="Chung G.-T."/>
            <person name="Escheverria P."/>
            <person name="Fraser C.M."/>
            <person name="Sadzewicz L."/>
            <person name="Shefchek K.A."/>
            <person name="Tallon L."/>
            <person name="Das S.P."/>
            <person name="Daugherty S."/>
            <person name="Mongodin E.F."/>
        </authorList>
    </citation>
    <scope>NUCLEOTIDE SEQUENCE [LARGE SCALE GENOMIC DNA]</scope>
    <source>
        <strain evidence="2">3998T(B)3</strain>
    </source>
</reference>
<dbReference type="Proteomes" id="UP000020773">
    <property type="component" value="Unassembled WGS sequence"/>
</dbReference>
<protein>
    <submittedName>
        <fullName evidence="1">Uncharacterized protein</fullName>
    </submittedName>
</protein>
<sequence length="61" mass="7284">MWERSESSRKNTERISKAEIHPETVHVAVPGCFFFWQVFVVRPPICTFYLKYWDKGFIAFA</sequence>
<comment type="caution">
    <text evidence="1">The sequence shown here is derived from an EMBL/GenBank/DDBJ whole genome shotgun (WGS) entry which is preliminary data.</text>
</comment>
<organism evidence="1 2">
    <name type="scientific">Bacteroides fragilis str. 3998T(B)3</name>
    <dbReference type="NCBI Taxonomy" id="1339316"/>
    <lineage>
        <taxon>Bacteria</taxon>
        <taxon>Pseudomonadati</taxon>
        <taxon>Bacteroidota</taxon>
        <taxon>Bacteroidia</taxon>
        <taxon>Bacteroidales</taxon>
        <taxon>Bacteroidaceae</taxon>
        <taxon>Bacteroides</taxon>
    </lineage>
</organism>
<dbReference type="AlphaFoldDB" id="A0A015XDK5"/>
<gene>
    <name evidence="1" type="ORF">M125_2555</name>
</gene>